<feature type="coiled-coil region" evidence="1">
    <location>
        <begin position="37"/>
        <end position="99"/>
    </location>
</feature>
<keyword evidence="3" id="KW-1185">Reference proteome</keyword>
<reference evidence="2 3" key="1">
    <citation type="submission" date="2024-08" db="EMBL/GenBank/DDBJ databases">
        <authorList>
            <person name="Cucini C."/>
            <person name="Frati F."/>
        </authorList>
    </citation>
    <scope>NUCLEOTIDE SEQUENCE [LARGE SCALE GENOMIC DNA]</scope>
</reference>
<comment type="caution">
    <text evidence="2">The sequence shown here is derived from an EMBL/GenBank/DDBJ whole genome shotgun (WGS) entry which is preliminary data.</text>
</comment>
<sequence length="289" mass="32266">MFPDQATLQYNGAAATIDQPCNPKDPYSVIREKVLMIPKLQKKVKDQANEILQLRQQLQLKNEEGVKTNEELDAKHQEVLTLKDEIINLKRILDKTEKQKRAVAVYLKKTAESKTVLRQEVAAASGLKYVNIKLTEEVKTLSGIVRKLRAELVETKSQKRKVEEELDGVKAEISDLAFGGSGPVPDTSEADESDEFNYDDAEPVMPVLVPMNVVEGNQGQGKKEERGVGAEGKRPRVEFCLGTKRNEKKFDSDQSLGFAVADDDSERSVKVLLSRCGISSNYFAKKLPM</sequence>
<dbReference type="Proteomes" id="UP001642540">
    <property type="component" value="Unassembled WGS sequence"/>
</dbReference>
<feature type="coiled-coil region" evidence="1">
    <location>
        <begin position="145"/>
        <end position="172"/>
    </location>
</feature>
<accession>A0ABP1Q1E7</accession>
<gene>
    <name evidence="2" type="ORF">ODALV1_LOCUS6209</name>
</gene>
<name>A0ABP1Q1E7_9HEXA</name>
<organism evidence="2 3">
    <name type="scientific">Orchesella dallaii</name>
    <dbReference type="NCBI Taxonomy" id="48710"/>
    <lineage>
        <taxon>Eukaryota</taxon>
        <taxon>Metazoa</taxon>
        <taxon>Ecdysozoa</taxon>
        <taxon>Arthropoda</taxon>
        <taxon>Hexapoda</taxon>
        <taxon>Collembola</taxon>
        <taxon>Entomobryomorpha</taxon>
        <taxon>Entomobryoidea</taxon>
        <taxon>Orchesellidae</taxon>
        <taxon>Orchesellinae</taxon>
        <taxon>Orchesella</taxon>
    </lineage>
</organism>
<evidence type="ECO:0000313" key="2">
    <source>
        <dbReference type="EMBL" id="CAL8085727.1"/>
    </source>
</evidence>
<proteinExistence type="predicted"/>
<dbReference type="EMBL" id="CAXLJM020000019">
    <property type="protein sequence ID" value="CAL8085727.1"/>
    <property type="molecule type" value="Genomic_DNA"/>
</dbReference>
<evidence type="ECO:0000256" key="1">
    <source>
        <dbReference type="SAM" id="Coils"/>
    </source>
</evidence>
<protein>
    <submittedName>
        <fullName evidence="2">Uncharacterized protein</fullName>
    </submittedName>
</protein>
<keyword evidence="1" id="KW-0175">Coiled coil</keyword>
<evidence type="ECO:0000313" key="3">
    <source>
        <dbReference type="Proteomes" id="UP001642540"/>
    </source>
</evidence>